<comment type="caution">
    <text evidence="1">The sequence shown here is derived from an EMBL/GenBank/DDBJ whole genome shotgun (WGS) entry which is preliminary data.</text>
</comment>
<gene>
    <name evidence="1" type="ORF">B0H67DRAFT_66592</name>
</gene>
<dbReference type="Proteomes" id="UP001172102">
    <property type="component" value="Unassembled WGS sequence"/>
</dbReference>
<proteinExistence type="predicted"/>
<evidence type="ECO:0000313" key="1">
    <source>
        <dbReference type="EMBL" id="KAK0731269.1"/>
    </source>
</evidence>
<keyword evidence="2" id="KW-1185">Reference proteome</keyword>
<dbReference type="EMBL" id="JAUKUA010000001">
    <property type="protein sequence ID" value="KAK0731269.1"/>
    <property type="molecule type" value="Genomic_DNA"/>
</dbReference>
<dbReference type="AlphaFoldDB" id="A0AA40E7M4"/>
<organism evidence="1 2">
    <name type="scientific">Lasiosphaeris hirsuta</name>
    <dbReference type="NCBI Taxonomy" id="260670"/>
    <lineage>
        <taxon>Eukaryota</taxon>
        <taxon>Fungi</taxon>
        <taxon>Dikarya</taxon>
        <taxon>Ascomycota</taxon>
        <taxon>Pezizomycotina</taxon>
        <taxon>Sordariomycetes</taxon>
        <taxon>Sordariomycetidae</taxon>
        <taxon>Sordariales</taxon>
        <taxon>Lasiosphaeriaceae</taxon>
        <taxon>Lasiosphaeris</taxon>
    </lineage>
</organism>
<reference evidence="1" key="1">
    <citation type="submission" date="2023-06" db="EMBL/GenBank/DDBJ databases">
        <title>Genome-scale phylogeny and comparative genomics of the fungal order Sordariales.</title>
        <authorList>
            <consortium name="Lawrence Berkeley National Laboratory"/>
            <person name="Hensen N."/>
            <person name="Bonometti L."/>
            <person name="Westerberg I."/>
            <person name="Brannstrom I.O."/>
            <person name="Guillou S."/>
            <person name="Cros-Aarteil S."/>
            <person name="Calhoun S."/>
            <person name="Haridas S."/>
            <person name="Kuo A."/>
            <person name="Mondo S."/>
            <person name="Pangilinan J."/>
            <person name="Riley R."/>
            <person name="Labutti K."/>
            <person name="Andreopoulos B."/>
            <person name="Lipzen A."/>
            <person name="Chen C."/>
            <person name="Yanf M."/>
            <person name="Daum C."/>
            <person name="Ng V."/>
            <person name="Clum A."/>
            <person name="Steindorff A."/>
            <person name="Ohm R."/>
            <person name="Martin F."/>
            <person name="Silar P."/>
            <person name="Natvig D."/>
            <person name="Lalanne C."/>
            <person name="Gautier V."/>
            <person name="Ament-Velasquez S.L."/>
            <person name="Kruys A."/>
            <person name="Hutchinson M.I."/>
            <person name="Powell A.J."/>
            <person name="Barry K."/>
            <person name="Miller A.N."/>
            <person name="Grigoriev I.V."/>
            <person name="Debuchy R."/>
            <person name="Gladieux P."/>
            <person name="Thoren M.H."/>
            <person name="Johannesson H."/>
        </authorList>
    </citation>
    <scope>NUCLEOTIDE SEQUENCE</scope>
    <source>
        <strain evidence="1">SMH4607-1</strain>
    </source>
</reference>
<evidence type="ECO:0000313" key="2">
    <source>
        <dbReference type="Proteomes" id="UP001172102"/>
    </source>
</evidence>
<accession>A0AA40E7M4</accession>
<name>A0AA40E7M4_9PEZI</name>
<sequence>MNKSACMAPLSYAILMPLPRHVEGNIGDKQNFSIVAPEEYHRYSMVRASSIIHEEVSLVVKLSADPRDRYERLTALGITSPEALSHRGSQIPYIHSQAIGLTTRAKYMSNISTGLIRVNIVQDSEVGPNSDSRCRRSRFGARYGHKQLFYDAVKFIRSLLFTFSTPPNKPLVVCLNTIMSFHRRFICLADCVKGKKNKGRPVAPHRSDRGGL</sequence>
<protein>
    <submittedName>
        <fullName evidence="1">Uncharacterized protein</fullName>
    </submittedName>
</protein>